<evidence type="ECO:0000256" key="1">
    <source>
        <dbReference type="ARBA" id="ARBA00001436"/>
    </source>
</evidence>
<organism evidence="4 5">
    <name type="scientific">Pristionchus mayeri</name>
    <dbReference type="NCBI Taxonomy" id="1317129"/>
    <lineage>
        <taxon>Eukaryota</taxon>
        <taxon>Metazoa</taxon>
        <taxon>Ecdysozoa</taxon>
        <taxon>Nematoda</taxon>
        <taxon>Chromadorea</taxon>
        <taxon>Rhabditida</taxon>
        <taxon>Rhabditina</taxon>
        <taxon>Diplogasteromorpha</taxon>
        <taxon>Diplogasteroidea</taxon>
        <taxon>Neodiplogasteridae</taxon>
        <taxon>Pristionchus</taxon>
    </lineage>
</organism>
<dbReference type="SUPFAM" id="SSF55073">
    <property type="entry name" value="Nucleotide cyclase"/>
    <property type="match status" value="1"/>
</dbReference>
<feature type="domain" description="Guanylate cyclase" evidence="3">
    <location>
        <begin position="13"/>
        <end position="126"/>
    </location>
</feature>
<dbReference type="InterPro" id="IPR029787">
    <property type="entry name" value="Nucleotide_cyclase"/>
</dbReference>
<protein>
    <recommendedName>
        <fullName evidence="3">Guanylate cyclase domain-containing protein</fullName>
    </recommendedName>
</protein>
<accession>A0AAN5CI54</accession>
<keyword evidence="5" id="KW-1185">Reference proteome</keyword>
<comment type="catalytic activity">
    <reaction evidence="1">
        <text>GTP = 3',5'-cyclic GMP + diphosphate</text>
        <dbReference type="Rhea" id="RHEA:13665"/>
        <dbReference type="ChEBI" id="CHEBI:33019"/>
        <dbReference type="ChEBI" id="CHEBI:37565"/>
        <dbReference type="ChEBI" id="CHEBI:57746"/>
        <dbReference type="EC" id="4.6.1.2"/>
    </reaction>
</comment>
<reference evidence="5" key="1">
    <citation type="submission" date="2022-10" db="EMBL/GenBank/DDBJ databases">
        <title>Genome assembly of Pristionchus species.</title>
        <authorList>
            <person name="Yoshida K."/>
            <person name="Sommer R.J."/>
        </authorList>
    </citation>
    <scope>NUCLEOTIDE SEQUENCE [LARGE SCALE GENOMIC DNA]</scope>
    <source>
        <strain evidence="5">RS5460</strain>
    </source>
</reference>
<dbReference type="GO" id="GO:0019934">
    <property type="term" value="P:cGMP-mediated signaling"/>
    <property type="evidence" value="ECO:0007669"/>
    <property type="project" value="TreeGrafter"/>
</dbReference>
<dbReference type="GO" id="GO:0004383">
    <property type="term" value="F:guanylate cyclase activity"/>
    <property type="evidence" value="ECO:0007669"/>
    <property type="project" value="UniProtKB-EC"/>
</dbReference>
<comment type="caution">
    <text evidence="4">The sequence shown here is derived from an EMBL/GenBank/DDBJ whole genome shotgun (WGS) entry which is preliminary data.</text>
</comment>
<sequence>GKPFEPRVQPETTILSCSLADFTTIASFCNPQEVMNMLNELNNRFDRLIKMRQLHLVHSLADSWLVVSWAPERCRSSCTSSMLDLALAMAAEARQIVVRHFGLPLRVSATVIADQGDVVRDVSSVT</sequence>
<evidence type="ECO:0000313" key="4">
    <source>
        <dbReference type="EMBL" id="GMR44785.1"/>
    </source>
</evidence>
<dbReference type="AlphaFoldDB" id="A0AAN5CI54"/>
<dbReference type="PANTHER" id="PTHR45655">
    <property type="entry name" value="GUANYLATE CYCLASE SOLUBLE SUBUNIT BETA-2"/>
    <property type="match status" value="1"/>
</dbReference>
<name>A0AAN5CI54_9BILA</name>
<dbReference type="Gene3D" id="3.30.70.1230">
    <property type="entry name" value="Nucleotide cyclase"/>
    <property type="match status" value="1"/>
</dbReference>
<dbReference type="PROSITE" id="PS50125">
    <property type="entry name" value="GUANYLATE_CYCLASE_2"/>
    <property type="match status" value="1"/>
</dbReference>
<proteinExistence type="predicted"/>
<evidence type="ECO:0000313" key="5">
    <source>
        <dbReference type="Proteomes" id="UP001328107"/>
    </source>
</evidence>
<dbReference type="EMBL" id="BTRK01000004">
    <property type="protein sequence ID" value="GMR44785.1"/>
    <property type="molecule type" value="Genomic_DNA"/>
</dbReference>
<gene>
    <name evidence="4" type="ORF">PMAYCL1PPCAC_14980</name>
</gene>
<evidence type="ECO:0000256" key="2">
    <source>
        <dbReference type="ARBA" id="ARBA00023239"/>
    </source>
</evidence>
<keyword evidence="2" id="KW-0456">Lyase</keyword>
<dbReference type="InterPro" id="IPR001054">
    <property type="entry name" value="A/G_cyclase"/>
</dbReference>
<dbReference type="GO" id="GO:0008074">
    <property type="term" value="C:guanylate cyclase complex, soluble"/>
    <property type="evidence" value="ECO:0007669"/>
    <property type="project" value="TreeGrafter"/>
</dbReference>
<feature type="non-terminal residue" evidence="4">
    <location>
        <position position="1"/>
    </location>
</feature>
<dbReference type="GO" id="GO:0070482">
    <property type="term" value="P:response to oxygen levels"/>
    <property type="evidence" value="ECO:0007669"/>
    <property type="project" value="TreeGrafter"/>
</dbReference>
<dbReference type="PANTHER" id="PTHR45655:SF1">
    <property type="entry name" value="SOLUBLE GUANYLATE CYCLASE GCY-37"/>
    <property type="match status" value="1"/>
</dbReference>
<evidence type="ECO:0000259" key="3">
    <source>
        <dbReference type="PROSITE" id="PS50125"/>
    </source>
</evidence>
<dbReference type="Pfam" id="PF00211">
    <property type="entry name" value="Guanylate_cyc"/>
    <property type="match status" value="1"/>
</dbReference>
<dbReference type="Proteomes" id="UP001328107">
    <property type="component" value="Unassembled WGS sequence"/>
</dbReference>